<keyword evidence="2" id="KW-1185">Reference proteome</keyword>
<comment type="caution">
    <text evidence="1">The sequence shown here is derived from an EMBL/GenBank/DDBJ whole genome shotgun (WGS) entry which is preliminary data.</text>
</comment>
<evidence type="ECO:0000313" key="1">
    <source>
        <dbReference type="EMBL" id="MFC7299560.1"/>
    </source>
</evidence>
<gene>
    <name evidence="1" type="ORF">ACFQO0_14040</name>
</gene>
<sequence>MKHLLMIIVTFSALHAHAESKAEHKKETIAQHQAIAAAHQAAAQCLASGKDEKVCHTELAASCKGLALGKLCGMRHAH</sequence>
<proteinExistence type="predicted"/>
<protein>
    <recommendedName>
        <fullName evidence="3">PsiF repeat-containing protein</fullName>
    </recommendedName>
</protein>
<evidence type="ECO:0008006" key="3">
    <source>
        <dbReference type="Google" id="ProtNLM"/>
    </source>
</evidence>
<dbReference type="RefSeq" id="WP_382235677.1">
    <property type="nucleotide sequence ID" value="NZ_JBHTCC010000003.1"/>
</dbReference>
<accession>A0ABW2J7R0</accession>
<dbReference type="EMBL" id="JBHTCC010000003">
    <property type="protein sequence ID" value="MFC7299560.1"/>
    <property type="molecule type" value="Genomic_DNA"/>
</dbReference>
<evidence type="ECO:0000313" key="2">
    <source>
        <dbReference type="Proteomes" id="UP001596379"/>
    </source>
</evidence>
<organism evidence="1 2">
    <name type="scientific">Herminiimonas aquatilis</name>
    <dbReference type="NCBI Taxonomy" id="345342"/>
    <lineage>
        <taxon>Bacteria</taxon>
        <taxon>Pseudomonadati</taxon>
        <taxon>Pseudomonadota</taxon>
        <taxon>Betaproteobacteria</taxon>
        <taxon>Burkholderiales</taxon>
        <taxon>Oxalobacteraceae</taxon>
        <taxon>Herminiimonas</taxon>
    </lineage>
</organism>
<dbReference type="Proteomes" id="UP001596379">
    <property type="component" value="Unassembled WGS sequence"/>
</dbReference>
<reference evidence="2" key="1">
    <citation type="journal article" date="2019" name="Int. J. Syst. Evol. Microbiol.">
        <title>The Global Catalogue of Microorganisms (GCM) 10K type strain sequencing project: providing services to taxonomists for standard genome sequencing and annotation.</title>
        <authorList>
            <consortium name="The Broad Institute Genomics Platform"/>
            <consortium name="The Broad Institute Genome Sequencing Center for Infectious Disease"/>
            <person name="Wu L."/>
            <person name="Ma J."/>
        </authorList>
    </citation>
    <scope>NUCLEOTIDE SEQUENCE [LARGE SCALE GENOMIC DNA]</scope>
    <source>
        <strain evidence="2">CCUG 36956</strain>
    </source>
</reference>
<name>A0ABW2J7R0_9BURK</name>